<evidence type="ECO:0000256" key="1">
    <source>
        <dbReference type="ARBA" id="ARBA00004651"/>
    </source>
</evidence>
<dbReference type="InterPro" id="IPR051542">
    <property type="entry name" value="Hydrogenase_cytochrome"/>
</dbReference>
<keyword evidence="3 6" id="KW-0812">Transmembrane</keyword>
<evidence type="ECO:0000259" key="7">
    <source>
        <dbReference type="Pfam" id="PF01292"/>
    </source>
</evidence>
<reference evidence="8 9" key="1">
    <citation type="journal article" date="2018" name="Int. J. Syst. Evol. Microbiol.">
        <title>Uliginosibacterium sediminicola sp. nov., isolated from freshwater sediment.</title>
        <authorList>
            <person name="Hwang W.M."/>
            <person name="Kim S.M."/>
            <person name="Kang K."/>
            <person name="Ahn T.Y."/>
        </authorList>
    </citation>
    <scope>NUCLEOTIDE SEQUENCE [LARGE SCALE GENOMIC DNA]</scope>
    <source>
        <strain evidence="8 9">M1-21</strain>
    </source>
</reference>
<keyword evidence="2" id="KW-1003">Cell membrane</keyword>
<dbReference type="Pfam" id="PF01292">
    <property type="entry name" value="Ni_hydr_CYTB"/>
    <property type="match status" value="1"/>
</dbReference>
<dbReference type="PANTHER" id="PTHR30485">
    <property type="entry name" value="NI/FE-HYDROGENASE 1 B-TYPE CYTOCHROME SUBUNIT"/>
    <property type="match status" value="1"/>
</dbReference>
<dbReference type="InterPro" id="IPR016174">
    <property type="entry name" value="Di-haem_cyt_TM"/>
</dbReference>
<dbReference type="InterPro" id="IPR011577">
    <property type="entry name" value="Cyt_b561_bac/Ni-Hgenase"/>
</dbReference>
<comment type="caution">
    <text evidence="8">The sequence shown here is derived from an EMBL/GenBank/DDBJ whole genome shotgun (WGS) entry which is preliminary data.</text>
</comment>
<evidence type="ECO:0000256" key="6">
    <source>
        <dbReference type="SAM" id="Phobius"/>
    </source>
</evidence>
<dbReference type="EMBL" id="JBDIVE010000001">
    <property type="protein sequence ID" value="MEN3067313.1"/>
    <property type="molecule type" value="Genomic_DNA"/>
</dbReference>
<dbReference type="PANTHER" id="PTHR30485:SF2">
    <property type="entry name" value="BLL0597 PROTEIN"/>
    <property type="match status" value="1"/>
</dbReference>
<gene>
    <name evidence="8" type="ORF">ABDB84_02410</name>
</gene>
<evidence type="ECO:0000256" key="2">
    <source>
        <dbReference type="ARBA" id="ARBA00022475"/>
    </source>
</evidence>
<evidence type="ECO:0000313" key="8">
    <source>
        <dbReference type="EMBL" id="MEN3067313.1"/>
    </source>
</evidence>
<dbReference type="Proteomes" id="UP001410394">
    <property type="component" value="Unassembled WGS sequence"/>
</dbReference>
<feature type="transmembrane region" description="Helical" evidence="6">
    <location>
        <begin position="100"/>
        <end position="123"/>
    </location>
</feature>
<feature type="transmembrane region" description="Helical" evidence="6">
    <location>
        <begin position="40"/>
        <end position="59"/>
    </location>
</feature>
<evidence type="ECO:0000256" key="5">
    <source>
        <dbReference type="ARBA" id="ARBA00023136"/>
    </source>
</evidence>
<evidence type="ECO:0000256" key="4">
    <source>
        <dbReference type="ARBA" id="ARBA00022989"/>
    </source>
</evidence>
<accession>A0ABU9YUS9</accession>
<organism evidence="8 9">
    <name type="scientific">Uliginosibacterium sediminicola</name>
    <dbReference type="NCBI Taxonomy" id="2024550"/>
    <lineage>
        <taxon>Bacteria</taxon>
        <taxon>Pseudomonadati</taxon>
        <taxon>Pseudomonadota</taxon>
        <taxon>Betaproteobacteria</taxon>
        <taxon>Rhodocyclales</taxon>
        <taxon>Zoogloeaceae</taxon>
        <taxon>Uliginosibacterium</taxon>
    </lineage>
</organism>
<evidence type="ECO:0000256" key="3">
    <source>
        <dbReference type="ARBA" id="ARBA00022692"/>
    </source>
</evidence>
<feature type="transmembrane region" description="Helical" evidence="6">
    <location>
        <begin position="135"/>
        <end position="159"/>
    </location>
</feature>
<keyword evidence="4 6" id="KW-1133">Transmembrane helix</keyword>
<comment type="subcellular location">
    <subcellularLocation>
        <location evidence="1">Cell membrane</location>
        <topology evidence="1">Multi-pass membrane protein</topology>
    </subcellularLocation>
</comment>
<protein>
    <submittedName>
        <fullName evidence="8">Cytochrome b/b6 domain-containing protein</fullName>
    </submittedName>
</protein>
<name>A0ABU9YUS9_9RHOO</name>
<feature type="domain" description="Cytochrome b561 bacterial/Ni-hydrogenase" evidence="7">
    <location>
        <begin position="10"/>
        <end position="171"/>
    </location>
</feature>
<dbReference type="Gene3D" id="1.20.950.20">
    <property type="entry name" value="Transmembrane di-heme cytochromes, Chain C"/>
    <property type="match status" value="1"/>
</dbReference>
<dbReference type="SUPFAM" id="SSF81342">
    <property type="entry name" value="Transmembrane di-heme cytochromes"/>
    <property type="match status" value="1"/>
</dbReference>
<sequence length="226" mass="24558">MSTETSRIHVWDLPTRVFHWSLALSFTGAYLTSEGEHWRAVHVMFGYTLLGLIVFRVLWGLIGTRHARFASFVTGPARIKSYLQSLRKNQPEHHAGHNPAGALAIVLMLVGGLATVTLGLLAYNDIGPEWIGDVHAVIANCMLALVGVHIAGVVLSSYLHRENLARAMLTGYKRGTAGEGIRGTRRAVGVLLLLAVLGFWVGYAWTQPGVLQAFTTAQSDSGDDDD</sequence>
<evidence type="ECO:0000313" key="9">
    <source>
        <dbReference type="Proteomes" id="UP001410394"/>
    </source>
</evidence>
<dbReference type="RefSeq" id="WP_345918081.1">
    <property type="nucleotide sequence ID" value="NZ_JBDIVE010000001.1"/>
</dbReference>
<feature type="transmembrane region" description="Helical" evidence="6">
    <location>
        <begin position="187"/>
        <end position="205"/>
    </location>
</feature>
<keyword evidence="9" id="KW-1185">Reference proteome</keyword>
<keyword evidence="5 6" id="KW-0472">Membrane</keyword>
<proteinExistence type="predicted"/>